<proteinExistence type="predicted"/>
<protein>
    <recommendedName>
        <fullName evidence="3">Winged helix DNA-binding domain-containing protein</fullName>
    </recommendedName>
</protein>
<accession>A0A538U2M7</accession>
<reference evidence="1 2" key="1">
    <citation type="journal article" date="2019" name="Nat. Microbiol.">
        <title>Mediterranean grassland soil C-N compound turnover is dependent on rainfall and depth, and is mediated by genomically divergent microorganisms.</title>
        <authorList>
            <person name="Diamond S."/>
            <person name="Andeer P.F."/>
            <person name="Li Z."/>
            <person name="Crits-Christoph A."/>
            <person name="Burstein D."/>
            <person name="Anantharaman K."/>
            <person name="Lane K.R."/>
            <person name="Thomas B.C."/>
            <person name="Pan C."/>
            <person name="Northen T.R."/>
            <person name="Banfield J.F."/>
        </authorList>
    </citation>
    <scope>NUCLEOTIDE SEQUENCE [LARGE SCALE GENOMIC DNA]</scope>
    <source>
        <strain evidence="1">WS_10</strain>
    </source>
</reference>
<feature type="non-terminal residue" evidence="1">
    <location>
        <position position="1"/>
    </location>
</feature>
<dbReference type="EMBL" id="VBPA01000233">
    <property type="protein sequence ID" value="TMQ70113.1"/>
    <property type="molecule type" value="Genomic_DNA"/>
</dbReference>
<sequence length="90" mass="9765">VFGGKSLVSLGGLSDLPSHAILDRGRLVGLWEYDPETSSIAWTSWVRDPALKEVVAATEAFVRDQLGDARSFSLDSPKSRAPRIAALRQV</sequence>
<dbReference type="Proteomes" id="UP000319836">
    <property type="component" value="Unassembled WGS sequence"/>
</dbReference>
<comment type="caution">
    <text evidence="1">The sequence shown here is derived from an EMBL/GenBank/DDBJ whole genome shotgun (WGS) entry which is preliminary data.</text>
</comment>
<organism evidence="1 2">
    <name type="scientific">Eiseniibacteriota bacterium</name>
    <dbReference type="NCBI Taxonomy" id="2212470"/>
    <lineage>
        <taxon>Bacteria</taxon>
        <taxon>Candidatus Eiseniibacteriota</taxon>
    </lineage>
</organism>
<evidence type="ECO:0000313" key="1">
    <source>
        <dbReference type="EMBL" id="TMQ70113.1"/>
    </source>
</evidence>
<name>A0A538U2M7_UNCEI</name>
<gene>
    <name evidence="1" type="ORF">E6K80_09565</name>
</gene>
<evidence type="ECO:0000313" key="2">
    <source>
        <dbReference type="Proteomes" id="UP000319836"/>
    </source>
</evidence>
<evidence type="ECO:0008006" key="3">
    <source>
        <dbReference type="Google" id="ProtNLM"/>
    </source>
</evidence>
<dbReference type="AlphaFoldDB" id="A0A538U2M7"/>